<evidence type="ECO:0000259" key="9">
    <source>
        <dbReference type="PROSITE" id="PS50157"/>
    </source>
</evidence>
<dbReference type="Pfam" id="PF00096">
    <property type="entry name" value="zf-C2H2"/>
    <property type="match status" value="2"/>
</dbReference>
<proteinExistence type="predicted"/>
<dbReference type="OrthoDB" id="6067523at2759"/>
<dbReference type="Gene3D" id="3.30.160.60">
    <property type="entry name" value="Classic Zinc Finger"/>
    <property type="match status" value="5"/>
</dbReference>
<dbReference type="FunFam" id="3.30.160.60:FF:000446">
    <property type="entry name" value="Zinc finger protein"/>
    <property type="match status" value="1"/>
</dbReference>
<dbReference type="SMART" id="SM00355">
    <property type="entry name" value="ZnF_C2H2"/>
    <property type="match status" value="9"/>
</dbReference>
<dbReference type="GO" id="GO:0008270">
    <property type="term" value="F:zinc ion binding"/>
    <property type="evidence" value="ECO:0007669"/>
    <property type="project" value="UniProtKB-KW"/>
</dbReference>
<sequence>MKTCNKIIDQAVQDTTEDVTAKPITTDSFNTSISSDVSNVVVLEEPYYDHSEVYDIHDIGEDIIAEEMTQTPSKTWPERPSASQEEMIIDVFPSLSNNYEKGSLSNGKKKLLKKFKIKSDKTVAYNFKCSECDIGFYFGSHYDKHMETHQNWDCAICDRKCQSFIELSNHYQIVHSMNVSIDNAVKRKYACNKCDKSFDKPSSLFTHQKREGPIKCEPCQRVFKTRNRLLMHEQSYAHCKKSGQKFTLERNFLCTECGKSFYQWKYLKIHMICHNTEKLYTCKHCSYKSPHSGAVKSHMKRHFESERTHLCELCGACFHANNNLRIHMTFKHNDVRNFSCSSCSSKFKSRQEQIRHTKLHHSENNMEKCFCGKEYRHRASLRKHMKSVHGSDRNLPPIMRVKTLDQPTKSIYKEDPSKPKPPKEKKKKKENPKPLSGFRKFIMVTSRGKGAMKSNLKTVISTTEKTNQESTNIPVKSKNVAEDKVASLLAEKDNLDINKITKEKYKEILHKENVQKKNMKINQASSNVTDCQSKLMESSQNLSEQGNHCSSEKNQNNEKQSVVNQTLVEQKGKSYIQTEHSYCVEKQPVFDQLNGKPQQTNYVNSQQAFYINTQQIDYINSQQTASYINLQQNNYINSQQTASYINLQQNNYVNLQPTGYIHSQPMFIPLFNIYGNGSVGPLALNQGVILPQ</sequence>
<gene>
    <name evidence="10" type="ORF">MCOR_3935</name>
</gene>
<evidence type="ECO:0000256" key="7">
    <source>
        <dbReference type="PROSITE-ProRule" id="PRU00042"/>
    </source>
</evidence>
<dbReference type="InterPro" id="IPR013087">
    <property type="entry name" value="Znf_C2H2_type"/>
</dbReference>
<keyword evidence="5" id="KW-0862">Zinc</keyword>
<evidence type="ECO:0000256" key="4">
    <source>
        <dbReference type="ARBA" id="ARBA00022771"/>
    </source>
</evidence>
<organism evidence="10 11">
    <name type="scientific">Mytilus coruscus</name>
    <name type="common">Sea mussel</name>
    <dbReference type="NCBI Taxonomy" id="42192"/>
    <lineage>
        <taxon>Eukaryota</taxon>
        <taxon>Metazoa</taxon>
        <taxon>Spiralia</taxon>
        <taxon>Lophotrochozoa</taxon>
        <taxon>Mollusca</taxon>
        <taxon>Bivalvia</taxon>
        <taxon>Autobranchia</taxon>
        <taxon>Pteriomorphia</taxon>
        <taxon>Mytilida</taxon>
        <taxon>Mytiloidea</taxon>
        <taxon>Mytilidae</taxon>
        <taxon>Mytilinae</taxon>
        <taxon>Mytilus</taxon>
    </lineage>
</organism>
<dbReference type="EMBL" id="CACVKT020000730">
    <property type="protein sequence ID" value="CAC5362036.1"/>
    <property type="molecule type" value="Genomic_DNA"/>
</dbReference>
<dbReference type="SUPFAM" id="SSF57667">
    <property type="entry name" value="beta-beta-alpha zinc fingers"/>
    <property type="match status" value="4"/>
</dbReference>
<feature type="domain" description="C2H2-type" evidence="9">
    <location>
        <begin position="214"/>
        <end position="243"/>
    </location>
</feature>
<evidence type="ECO:0000256" key="8">
    <source>
        <dbReference type="SAM" id="MobiDB-lite"/>
    </source>
</evidence>
<feature type="domain" description="C2H2-type" evidence="9">
    <location>
        <begin position="371"/>
        <end position="394"/>
    </location>
</feature>
<evidence type="ECO:0000256" key="3">
    <source>
        <dbReference type="ARBA" id="ARBA00022737"/>
    </source>
</evidence>
<feature type="domain" description="C2H2-type" evidence="9">
    <location>
        <begin position="309"/>
        <end position="337"/>
    </location>
</feature>
<protein>
    <submittedName>
        <fullName evidence="10">KRAB</fullName>
    </submittedName>
</protein>
<keyword evidence="3" id="KW-0677">Repeat</keyword>
<keyword evidence="2" id="KW-0479">Metal-binding</keyword>
<dbReference type="GO" id="GO:0000981">
    <property type="term" value="F:DNA-binding transcription factor activity, RNA polymerase II-specific"/>
    <property type="evidence" value="ECO:0007669"/>
    <property type="project" value="TreeGrafter"/>
</dbReference>
<evidence type="ECO:0000256" key="1">
    <source>
        <dbReference type="ARBA" id="ARBA00004123"/>
    </source>
</evidence>
<feature type="domain" description="C2H2-type" evidence="9">
    <location>
        <begin position="338"/>
        <end position="365"/>
    </location>
</feature>
<keyword evidence="4 7" id="KW-0863">Zinc-finger</keyword>
<keyword evidence="11" id="KW-1185">Reference proteome</keyword>
<evidence type="ECO:0000256" key="2">
    <source>
        <dbReference type="ARBA" id="ARBA00022723"/>
    </source>
</evidence>
<feature type="compositionally biased region" description="Basic and acidic residues" evidence="8">
    <location>
        <begin position="411"/>
        <end position="422"/>
    </location>
</feature>
<evidence type="ECO:0000313" key="11">
    <source>
        <dbReference type="Proteomes" id="UP000507470"/>
    </source>
</evidence>
<keyword evidence="6" id="KW-0539">Nucleus</keyword>
<dbReference type="PANTHER" id="PTHR24394:SF29">
    <property type="entry name" value="MYONEURIN"/>
    <property type="match status" value="1"/>
</dbReference>
<feature type="domain" description="C2H2-type" evidence="9">
    <location>
        <begin position="252"/>
        <end position="279"/>
    </location>
</feature>
<comment type="subcellular location">
    <subcellularLocation>
        <location evidence="1">Nucleus</location>
    </subcellularLocation>
</comment>
<feature type="domain" description="C2H2-type" evidence="9">
    <location>
        <begin position="189"/>
        <end position="209"/>
    </location>
</feature>
<dbReference type="PANTHER" id="PTHR24394">
    <property type="entry name" value="ZINC FINGER PROTEIN"/>
    <property type="match status" value="1"/>
</dbReference>
<feature type="domain" description="C2H2-type" evidence="9">
    <location>
        <begin position="127"/>
        <end position="149"/>
    </location>
</feature>
<dbReference type="InterPro" id="IPR036236">
    <property type="entry name" value="Znf_C2H2_sf"/>
</dbReference>
<name>A0A6J8A866_MYTCO</name>
<dbReference type="AlphaFoldDB" id="A0A6J8A866"/>
<dbReference type="PROSITE" id="PS00028">
    <property type="entry name" value="ZINC_FINGER_C2H2_1"/>
    <property type="match status" value="5"/>
</dbReference>
<evidence type="ECO:0000256" key="6">
    <source>
        <dbReference type="ARBA" id="ARBA00023242"/>
    </source>
</evidence>
<dbReference type="Proteomes" id="UP000507470">
    <property type="component" value="Unassembled WGS sequence"/>
</dbReference>
<dbReference type="GO" id="GO:0005634">
    <property type="term" value="C:nucleus"/>
    <property type="evidence" value="ECO:0007669"/>
    <property type="project" value="UniProtKB-SubCell"/>
</dbReference>
<feature type="region of interest" description="Disordered" evidence="8">
    <location>
        <begin position="533"/>
        <end position="560"/>
    </location>
</feature>
<dbReference type="PROSITE" id="PS50157">
    <property type="entry name" value="ZINC_FINGER_C2H2_2"/>
    <property type="match status" value="7"/>
</dbReference>
<evidence type="ECO:0000313" key="10">
    <source>
        <dbReference type="EMBL" id="CAC5362036.1"/>
    </source>
</evidence>
<reference evidence="10 11" key="1">
    <citation type="submission" date="2020-06" db="EMBL/GenBank/DDBJ databases">
        <authorList>
            <person name="Li R."/>
            <person name="Bekaert M."/>
        </authorList>
    </citation>
    <scope>NUCLEOTIDE SEQUENCE [LARGE SCALE GENOMIC DNA]</scope>
    <source>
        <strain evidence="11">wild</strain>
    </source>
</reference>
<feature type="region of interest" description="Disordered" evidence="8">
    <location>
        <begin position="384"/>
        <end position="436"/>
    </location>
</feature>
<accession>A0A6J8A866</accession>
<evidence type="ECO:0000256" key="5">
    <source>
        <dbReference type="ARBA" id="ARBA00022833"/>
    </source>
</evidence>